<dbReference type="Gene3D" id="1.25.40.10">
    <property type="entry name" value="Tetratricopeptide repeat domain"/>
    <property type="match status" value="1"/>
</dbReference>
<protein>
    <submittedName>
        <fullName evidence="3">Uncharacterized protein</fullName>
    </submittedName>
</protein>
<dbReference type="SMART" id="SM00364">
    <property type="entry name" value="LRR_BAC"/>
    <property type="match status" value="3"/>
</dbReference>
<dbReference type="Pfam" id="PF00560">
    <property type="entry name" value="LRR_1"/>
    <property type="match status" value="1"/>
</dbReference>
<dbReference type="SMART" id="SM00369">
    <property type="entry name" value="LRR_TYP"/>
    <property type="match status" value="4"/>
</dbReference>
<dbReference type="GO" id="GO:0005737">
    <property type="term" value="C:cytoplasm"/>
    <property type="evidence" value="ECO:0007669"/>
    <property type="project" value="TreeGrafter"/>
</dbReference>
<organism evidence="3 4">
    <name type="scientific">Lentzea tibetensis</name>
    <dbReference type="NCBI Taxonomy" id="2591470"/>
    <lineage>
        <taxon>Bacteria</taxon>
        <taxon>Bacillati</taxon>
        <taxon>Actinomycetota</taxon>
        <taxon>Actinomycetes</taxon>
        <taxon>Pseudonocardiales</taxon>
        <taxon>Pseudonocardiaceae</taxon>
        <taxon>Lentzea</taxon>
    </lineage>
</organism>
<evidence type="ECO:0000313" key="4">
    <source>
        <dbReference type="Proteomes" id="UP000316639"/>
    </source>
</evidence>
<dbReference type="Pfam" id="PF13855">
    <property type="entry name" value="LRR_8"/>
    <property type="match status" value="1"/>
</dbReference>
<gene>
    <name evidence="3" type="ORF">FKR81_03740</name>
</gene>
<name>A0A563F2B2_9PSEU</name>
<dbReference type="PANTHER" id="PTHR48051:SF1">
    <property type="entry name" value="RAS SUPPRESSOR PROTEIN 1"/>
    <property type="match status" value="1"/>
</dbReference>
<dbReference type="PROSITE" id="PS51450">
    <property type="entry name" value="LRR"/>
    <property type="match status" value="2"/>
</dbReference>
<reference evidence="3 4" key="1">
    <citation type="submission" date="2019-07" db="EMBL/GenBank/DDBJ databases">
        <title>Lentzea xizangensis sp. nov., isolated from Qinghai-Tibetan Plateau Soils.</title>
        <authorList>
            <person name="Huang J."/>
        </authorList>
    </citation>
    <scope>NUCLEOTIDE SEQUENCE [LARGE SCALE GENOMIC DNA]</scope>
    <source>
        <strain evidence="3 4">FXJ1.1311</strain>
    </source>
</reference>
<evidence type="ECO:0000256" key="2">
    <source>
        <dbReference type="ARBA" id="ARBA00022737"/>
    </source>
</evidence>
<keyword evidence="4" id="KW-1185">Reference proteome</keyword>
<accession>A0A563F2B2</accession>
<comment type="caution">
    <text evidence="3">The sequence shown here is derived from an EMBL/GenBank/DDBJ whole genome shotgun (WGS) entry which is preliminary data.</text>
</comment>
<dbReference type="InterPro" id="IPR003591">
    <property type="entry name" value="Leu-rich_rpt_typical-subtyp"/>
</dbReference>
<dbReference type="RefSeq" id="WP_146349474.1">
    <property type="nucleotide sequence ID" value="NZ_VOBR01000002.1"/>
</dbReference>
<dbReference type="InterPro" id="IPR050216">
    <property type="entry name" value="LRR_domain-containing"/>
</dbReference>
<keyword evidence="2" id="KW-0677">Repeat</keyword>
<dbReference type="InterPro" id="IPR011990">
    <property type="entry name" value="TPR-like_helical_dom_sf"/>
</dbReference>
<dbReference type="SUPFAM" id="SSF48452">
    <property type="entry name" value="TPR-like"/>
    <property type="match status" value="1"/>
</dbReference>
<proteinExistence type="predicted"/>
<dbReference type="EMBL" id="VOBR01000002">
    <property type="protein sequence ID" value="TWP53878.1"/>
    <property type="molecule type" value="Genomic_DNA"/>
</dbReference>
<dbReference type="AlphaFoldDB" id="A0A563F2B2"/>
<dbReference type="Gene3D" id="3.80.10.10">
    <property type="entry name" value="Ribonuclease Inhibitor"/>
    <property type="match status" value="3"/>
</dbReference>
<dbReference type="Proteomes" id="UP000316639">
    <property type="component" value="Unassembled WGS sequence"/>
</dbReference>
<dbReference type="PANTHER" id="PTHR48051">
    <property type="match status" value="1"/>
</dbReference>
<dbReference type="OrthoDB" id="498873at2"/>
<keyword evidence="1" id="KW-0433">Leucine-rich repeat</keyword>
<evidence type="ECO:0000256" key="1">
    <source>
        <dbReference type="ARBA" id="ARBA00022614"/>
    </source>
</evidence>
<dbReference type="SUPFAM" id="SSF52058">
    <property type="entry name" value="L domain-like"/>
    <property type="match status" value="1"/>
</dbReference>
<sequence length="751" mass="82787">MTASTAANGYRIVDVDEAEERFSLFADVESRFPYREFSDEQEFRLYEGGLHVTGDFSAETDGDWVPYNVIVDGDLTVDGDLSWWDDHMGNFVLVTGNVRARNVLLCGNPTVVVRGDLLVDNGVFGCRGEDGGFLDVGGVTRAKTIVNIRYFKMTFSGGRPDATLVADPSFTSCSADFTASCPVDFADDELSEVLLPAMLDPDGYVDEGQIEWALVEGRPILRPGAVPSHLAALAELDALRARSEEVVELDLADRNLREFPEQLFAFPNLGKLSLAGNDEIHQIPERIAELTALEELDLSGLALKRLPAAIGRLEGLRVLDISGNPLRDLPDELGTSPALTVLRARSLNCPIPESFAPPALEELDLSRLRSADGFPHAVTRLARLRTLDLTEAVLGEIPGALLGLTALEELRLDGALGGVPRLPDLAALPRLRVLHVNGHDGDTGRYPDHDLLDAVWPITTLEELNIGRWGAGRHDRRPALTGLPDHAFAAMQGLRRLDLSRNELSELPESFYQLRQLQVVDLHSTSLDRPTLDRLAETFPQVQIDLRGVPTRNDVDDPNWRAVHDLVTNGQAKLGRDHPAAVQLFEEALDRCGTGASFSDHDQLYAYYGLVYALSRLVDADEGLTDRLIGYAERALAMVPEPGEVWHFTDEGQFQEEVTRTAGNSLAWQLMKRGELDRALSIVERALTFGADPAYDYLRDTKVRILLAMGRAAEAYLVVDHVLTRNPDFSDFADFTSAPEFLHWRAANTLT</sequence>
<dbReference type="InterPro" id="IPR001611">
    <property type="entry name" value="Leu-rich_rpt"/>
</dbReference>
<evidence type="ECO:0000313" key="3">
    <source>
        <dbReference type="EMBL" id="TWP53878.1"/>
    </source>
</evidence>
<dbReference type="InterPro" id="IPR032675">
    <property type="entry name" value="LRR_dom_sf"/>
</dbReference>